<feature type="transmembrane region" description="Helical" evidence="2">
    <location>
        <begin position="233"/>
        <end position="250"/>
    </location>
</feature>
<keyword evidence="2" id="KW-1133">Transmembrane helix</keyword>
<sequence length="345" mass="37707">MGSLSLIIVLIIVVWVIVLAPIVMDSTKPIRHSGDGYDATRVLHSGGSEPVAPRRRPKLSTADVHQHDHDDAGDFEVVEAVEVVDAVQPSRETVPAVADNLVEGEVVGEVVAEETGGSTALSVLRERDAADAEHVEPVEQGYYDLAESYSSPADYGYGDDAVENAVEDAVEAQPEPDTEPDTVPEIESEGQDSSGELTEEEIAFAQNRRGRGGWDPVRERAARADRFQRRQRTLLGLIIADVLAFVAAFVAGGWVWALPALTIALTVWYMVALRSVVRQERALHARRVRQLRRARLGVVTAQPGQRRVPGAIIVELDDESPDFANLASSQRAAVQYEYDDYHRAS</sequence>
<gene>
    <name evidence="3" type="ORF">SAMN04488535_0129</name>
</gene>
<feature type="transmembrane region" description="Helical" evidence="2">
    <location>
        <begin position="256"/>
        <end position="277"/>
    </location>
</feature>
<evidence type="ECO:0000256" key="1">
    <source>
        <dbReference type="SAM" id="MobiDB-lite"/>
    </source>
</evidence>
<dbReference type="OrthoDB" id="3696421at2"/>
<dbReference type="STRING" id="38302.SAMN04488535_0129"/>
<protein>
    <submittedName>
        <fullName evidence="3">Uncharacterized protein</fullName>
    </submittedName>
</protein>
<name>A0A1G9LES0_9CORY</name>
<keyword evidence="4" id="KW-1185">Reference proteome</keyword>
<dbReference type="AlphaFoldDB" id="A0A1G9LES0"/>
<dbReference type="InterPro" id="IPR053779">
    <property type="entry name" value="GlpR"/>
</dbReference>
<feature type="region of interest" description="Disordered" evidence="1">
    <location>
        <begin position="168"/>
        <end position="197"/>
    </location>
</feature>
<dbReference type="RefSeq" id="WP_092147404.1">
    <property type="nucleotide sequence ID" value="NZ_LT629700.1"/>
</dbReference>
<organism evidence="3 4">
    <name type="scientific">Corynebacterium mycetoides</name>
    <dbReference type="NCBI Taxonomy" id="38302"/>
    <lineage>
        <taxon>Bacteria</taxon>
        <taxon>Bacillati</taxon>
        <taxon>Actinomycetota</taxon>
        <taxon>Actinomycetes</taxon>
        <taxon>Mycobacteriales</taxon>
        <taxon>Corynebacteriaceae</taxon>
        <taxon>Corynebacterium</taxon>
    </lineage>
</organism>
<keyword evidence="2" id="KW-0812">Transmembrane</keyword>
<dbReference type="EMBL" id="LT629700">
    <property type="protein sequence ID" value="SDL60366.1"/>
    <property type="molecule type" value="Genomic_DNA"/>
</dbReference>
<proteinExistence type="predicted"/>
<reference evidence="4" key="1">
    <citation type="submission" date="2016-10" db="EMBL/GenBank/DDBJ databases">
        <authorList>
            <person name="Varghese N."/>
            <person name="Submissions S."/>
        </authorList>
    </citation>
    <scope>NUCLEOTIDE SEQUENCE [LARGE SCALE GENOMIC DNA]</scope>
    <source>
        <strain evidence="4">DSM 20632</strain>
    </source>
</reference>
<accession>A0A1G9LES0</accession>
<evidence type="ECO:0000313" key="3">
    <source>
        <dbReference type="EMBL" id="SDL60366.1"/>
    </source>
</evidence>
<dbReference type="NCBIfam" id="NF045516">
    <property type="entry name" value="GlpR"/>
    <property type="match status" value="1"/>
</dbReference>
<keyword evidence="2" id="KW-0472">Membrane</keyword>
<feature type="compositionally biased region" description="Acidic residues" evidence="1">
    <location>
        <begin position="168"/>
        <end position="190"/>
    </location>
</feature>
<evidence type="ECO:0000256" key="2">
    <source>
        <dbReference type="SAM" id="Phobius"/>
    </source>
</evidence>
<dbReference type="Proteomes" id="UP000199350">
    <property type="component" value="Chromosome I"/>
</dbReference>
<evidence type="ECO:0000313" key="4">
    <source>
        <dbReference type="Proteomes" id="UP000199350"/>
    </source>
</evidence>
<feature type="transmembrane region" description="Helical" evidence="2">
    <location>
        <begin position="6"/>
        <end position="24"/>
    </location>
</feature>